<proteinExistence type="inferred from homology"/>
<feature type="non-terminal residue" evidence="8">
    <location>
        <position position="1"/>
    </location>
</feature>
<dbReference type="Gene3D" id="1.20.1630.10">
    <property type="entry name" value="Formate dehydrogenase/DMSO reductase domain"/>
    <property type="match status" value="1"/>
</dbReference>
<dbReference type="PANTHER" id="PTHR34856:SF2">
    <property type="entry name" value="PROTEIN NRFD"/>
    <property type="match status" value="1"/>
</dbReference>
<dbReference type="Proteomes" id="UP000702544">
    <property type="component" value="Unassembled WGS sequence"/>
</dbReference>
<evidence type="ECO:0000256" key="3">
    <source>
        <dbReference type="ARBA" id="ARBA00022475"/>
    </source>
</evidence>
<evidence type="ECO:0000313" key="9">
    <source>
        <dbReference type="Proteomes" id="UP000702544"/>
    </source>
</evidence>
<keyword evidence="4 7" id="KW-0812">Transmembrane</keyword>
<feature type="transmembrane region" description="Helical" evidence="7">
    <location>
        <begin position="237"/>
        <end position="257"/>
    </location>
</feature>
<evidence type="ECO:0000256" key="7">
    <source>
        <dbReference type="SAM" id="Phobius"/>
    </source>
</evidence>
<gene>
    <name evidence="8" type="ORF">GWO12_00650</name>
</gene>
<sequence>SSPHWAWYITFYFYIGGIAGGAFFLASLLHVFGAPEDRPVVRQGYYIAFAGAVVSGILLTLDLKRPLRFWHMLIENNTGQLIFKAWSPMSVGAWGLLLFGLFAFLATVGALAEEGKIRWEPVRRLSQATIAWPLAAAVGAIGSFLGFFLAGYTGVLLSVTNRPIWADSNFVGAVFIFSAASTGAAALILMSRWRGGGHPASMHWLSRVDRGALALELLALIVLVISLGSVAGVLVSAWGVLLVLGVVILGIVVPFVLEARSASHVDRRLVTAAALVLFGGFLLRVFIIFSSESIYALGSGVAMP</sequence>
<dbReference type="GO" id="GO:0005886">
    <property type="term" value="C:plasma membrane"/>
    <property type="evidence" value="ECO:0007669"/>
    <property type="project" value="UniProtKB-SubCell"/>
</dbReference>
<evidence type="ECO:0000256" key="2">
    <source>
        <dbReference type="ARBA" id="ARBA00008929"/>
    </source>
</evidence>
<evidence type="ECO:0000256" key="6">
    <source>
        <dbReference type="ARBA" id="ARBA00023136"/>
    </source>
</evidence>
<keyword evidence="3" id="KW-1003">Cell membrane</keyword>
<reference evidence="8 9" key="1">
    <citation type="submission" date="2020-01" db="EMBL/GenBank/DDBJ databases">
        <title>Genomes assembled from Gulf of Kutch pelagic sediment metagenomes.</title>
        <authorList>
            <person name="Chandrashekar M."/>
            <person name="Mahajan M.S."/>
            <person name="Dave K.J."/>
            <person name="Vatsa P."/>
            <person name="Nathani N.M."/>
        </authorList>
    </citation>
    <scope>NUCLEOTIDE SEQUENCE [LARGE SCALE GENOMIC DNA]</scope>
    <source>
        <strain evidence="8">KS3-K002</strain>
    </source>
</reference>
<keyword evidence="6 7" id="KW-0472">Membrane</keyword>
<feature type="transmembrane region" description="Helical" evidence="7">
    <location>
        <begin position="269"/>
        <end position="289"/>
    </location>
</feature>
<protein>
    <submittedName>
        <fullName evidence="8">Polysulfide reductase</fullName>
    </submittedName>
</protein>
<feature type="transmembrane region" description="Helical" evidence="7">
    <location>
        <begin position="211"/>
        <end position="231"/>
    </location>
</feature>
<feature type="transmembrane region" description="Helical" evidence="7">
    <location>
        <begin position="6"/>
        <end position="32"/>
    </location>
</feature>
<feature type="transmembrane region" description="Helical" evidence="7">
    <location>
        <begin position="131"/>
        <end position="150"/>
    </location>
</feature>
<dbReference type="EMBL" id="JAACAK010000002">
    <property type="protein sequence ID" value="NIR73616.1"/>
    <property type="molecule type" value="Genomic_DNA"/>
</dbReference>
<keyword evidence="5 7" id="KW-1133">Transmembrane helix</keyword>
<comment type="similarity">
    <text evidence="2">Belongs to the NrfD family.</text>
</comment>
<organism evidence="8 9">
    <name type="scientific">Candidatus Kutchimonas denitrificans</name>
    <dbReference type="NCBI Taxonomy" id="3056748"/>
    <lineage>
        <taxon>Bacteria</taxon>
        <taxon>Pseudomonadati</taxon>
        <taxon>Gemmatimonadota</taxon>
        <taxon>Gemmatimonadia</taxon>
        <taxon>Candidatus Palauibacterales</taxon>
        <taxon>Candidatus Palauibacteraceae</taxon>
        <taxon>Candidatus Kutchimonas</taxon>
    </lineage>
</organism>
<name>A0AAE4Z8W5_9BACT</name>
<dbReference type="InterPro" id="IPR005614">
    <property type="entry name" value="NrfD-like"/>
</dbReference>
<evidence type="ECO:0000256" key="4">
    <source>
        <dbReference type="ARBA" id="ARBA00022692"/>
    </source>
</evidence>
<accession>A0AAE4Z8W5</accession>
<dbReference type="PANTHER" id="PTHR34856">
    <property type="entry name" value="PROTEIN NRFD"/>
    <property type="match status" value="1"/>
</dbReference>
<evidence type="ECO:0000256" key="1">
    <source>
        <dbReference type="ARBA" id="ARBA00004651"/>
    </source>
</evidence>
<evidence type="ECO:0000256" key="5">
    <source>
        <dbReference type="ARBA" id="ARBA00022989"/>
    </source>
</evidence>
<dbReference type="AlphaFoldDB" id="A0AAE4Z8W5"/>
<comment type="subcellular location">
    <subcellularLocation>
        <location evidence="1">Cell membrane</location>
        <topology evidence="1">Multi-pass membrane protein</topology>
    </subcellularLocation>
</comment>
<comment type="caution">
    <text evidence="8">The sequence shown here is derived from an EMBL/GenBank/DDBJ whole genome shotgun (WGS) entry which is preliminary data.</text>
</comment>
<feature type="transmembrane region" description="Helical" evidence="7">
    <location>
        <begin position="91"/>
        <end position="111"/>
    </location>
</feature>
<evidence type="ECO:0000313" key="8">
    <source>
        <dbReference type="EMBL" id="NIR73616.1"/>
    </source>
</evidence>
<dbReference type="Pfam" id="PF03916">
    <property type="entry name" value="NrfD"/>
    <property type="match status" value="1"/>
</dbReference>
<feature type="transmembrane region" description="Helical" evidence="7">
    <location>
        <begin position="44"/>
        <end position="63"/>
    </location>
</feature>
<feature type="transmembrane region" description="Helical" evidence="7">
    <location>
        <begin position="170"/>
        <end position="190"/>
    </location>
</feature>
<dbReference type="InterPro" id="IPR052049">
    <property type="entry name" value="Electron_transfer_protein"/>
</dbReference>